<dbReference type="Gene3D" id="2.60.40.420">
    <property type="entry name" value="Cupredoxins - blue copper proteins"/>
    <property type="match status" value="1"/>
</dbReference>
<dbReference type="STRING" id="2094558.A0A314XU36"/>
<dbReference type="GO" id="GO:0009055">
    <property type="term" value="F:electron transfer activity"/>
    <property type="evidence" value="ECO:0007669"/>
    <property type="project" value="InterPro"/>
</dbReference>
<feature type="signal peptide" evidence="7">
    <location>
        <begin position="1"/>
        <end position="25"/>
    </location>
</feature>
<keyword evidence="10" id="KW-1185">Reference proteome</keyword>
<proteinExistence type="predicted"/>
<evidence type="ECO:0000256" key="4">
    <source>
        <dbReference type="ARBA" id="ARBA00023008"/>
    </source>
</evidence>
<name>A0A314XU36_PRUYE</name>
<dbReference type="Pfam" id="PF02298">
    <property type="entry name" value="Cu_bind_like"/>
    <property type="match status" value="1"/>
</dbReference>
<evidence type="ECO:0000313" key="10">
    <source>
        <dbReference type="Proteomes" id="UP000250321"/>
    </source>
</evidence>
<sequence>MARNSKAAFFVAMAALALVMNSVGAATNYEVGDALGWTVAPLGTYATWASNKTFTVGDVLVFKFSSGNHDVAEVTKAAYDSCNATNPMSMETNGPANLTLSSSGEHYYICTFPGHCTGGQKLSINVTGTSSPAPAPAPSTSSPPPSPSPSPPAAVPAPAPSTSSPPPPASVPAPAPSTSSPPPPAAVPTPAPSTSTTPPPSGNPSSPTTPSAPAPESAASPPPPPPSAATSLRVAGLSATFLSIALALLF</sequence>
<dbReference type="OrthoDB" id="5421909at2759"/>
<organism evidence="9 10">
    <name type="scientific">Prunus yedoensis var. nudiflora</name>
    <dbReference type="NCBI Taxonomy" id="2094558"/>
    <lineage>
        <taxon>Eukaryota</taxon>
        <taxon>Viridiplantae</taxon>
        <taxon>Streptophyta</taxon>
        <taxon>Embryophyta</taxon>
        <taxon>Tracheophyta</taxon>
        <taxon>Spermatophyta</taxon>
        <taxon>Magnoliopsida</taxon>
        <taxon>eudicotyledons</taxon>
        <taxon>Gunneridae</taxon>
        <taxon>Pentapetalae</taxon>
        <taxon>rosids</taxon>
        <taxon>fabids</taxon>
        <taxon>Rosales</taxon>
        <taxon>Rosaceae</taxon>
        <taxon>Amygdaloideae</taxon>
        <taxon>Amygdaleae</taxon>
        <taxon>Prunus</taxon>
    </lineage>
</organism>
<gene>
    <name evidence="9" type="ORF">Pyn_24279</name>
</gene>
<dbReference type="CDD" id="cd13920">
    <property type="entry name" value="Stellacyanin"/>
    <property type="match status" value="1"/>
</dbReference>
<dbReference type="InterPro" id="IPR008972">
    <property type="entry name" value="Cupredoxin"/>
</dbReference>
<feature type="compositionally biased region" description="Pro residues" evidence="6">
    <location>
        <begin position="133"/>
        <end position="202"/>
    </location>
</feature>
<evidence type="ECO:0000256" key="1">
    <source>
        <dbReference type="ARBA" id="ARBA00022448"/>
    </source>
</evidence>
<reference evidence="9 10" key="1">
    <citation type="submission" date="2018-02" db="EMBL/GenBank/DDBJ databases">
        <title>Draft genome of wild Prunus yedoensis var. nudiflora.</title>
        <authorList>
            <person name="Baek S."/>
            <person name="Kim J.-H."/>
            <person name="Choi K."/>
            <person name="Kim G.-B."/>
            <person name="Cho A."/>
            <person name="Jang H."/>
            <person name="Shin C.-H."/>
            <person name="Yu H.-J."/>
            <person name="Mun J.-H."/>
        </authorList>
    </citation>
    <scope>NUCLEOTIDE SEQUENCE [LARGE SCALE GENOMIC DNA]</scope>
    <source>
        <strain evidence="10">cv. Jeju island</strain>
        <tissue evidence="9">Leaf</tissue>
    </source>
</reference>
<dbReference type="InterPro" id="IPR039391">
    <property type="entry name" value="Phytocyanin-like"/>
</dbReference>
<dbReference type="PROSITE" id="PS00196">
    <property type="entry name" value="COPPER_BLUE"/>
    <property type="match status" value="1"/>
</dbReference>
<keyword evidence="5" id="KW-0325">Glycoprotein</keyword>
<dbReference type="PROSITE" id="PS51485">
    <property type="entry name" value="PHYTOCYANIN"/>
    <property type="match status" value="1"/>
</dbReference>
<dbReference type="PANTHER" id="PTHR33021">
    <property type="entry name" value="BLUE COPPER PROTEIN"/>
    <property type="match status" value="1"/>
</dbReference>
<evidence type="ECO:0000256" key="6">
    <source>
        <dbReference type="SAM" id="MobiDB-lite"/>
    </source>
</evidence>
<comment type="caution">
    <text evidence="9">The sequence shown here is derived from an EMBL/GenBank/DDBJ whole genome shotgun (WGS) entry which is preliminary data.</text>
</comment>
<keyword evidence="4" id="KW-0186">Copper</keyword>
<feature type="domain" description="Phytocyanin" evidence="8">
    <location>
        <begin position="27"/>
        <end position="128"/>
    </location>
</feature>
<dbReference type="EMBL" id="PJQY01001882">
    <property type="protein sequence ID" value="PQP98594.1"/>
    <property type="molecule type" value="Genomic_DNA"/>
</dbReference>
<evidence type="ECO:0000259" key="8">
    <source>
        <dbReference type="PROSITE" id="PS51485"/>
    </source>
</evidence>
<dbReference type="AlphaFoldDB" id="A0A314XU36"/>
<keyword evidence="1" id="KW-0813">Transport</keyword>
<dbReference type="GO" id="GO:0046872">
    <property type="term" value="F:metal ion binding"/>
    <property type="evidence" value="ECO:0007669"/>
    <property type="project" value="UniProtKB-KW"/>
</dbReference>
<dbReference type="GO" id="GO:0005886">
    <property type="term" value="C:plasma membrane"/>
    <property type="evidence" value="ECO:0007669"/>
    <property type="project" value="TreeGrafter"/>
</dbReference>
<dbReference type="PANTHER" id="PTHR33021:SF494">
    <property type="entry name" value="BLUE COPPER PROTEIN"/>
    <property type="match status" value="1"/>
</dbReference>
<keyword evidence="7" id="KW-0732">Signal</keyword>
<keyword evidence="3" id="KW-0249">Electron transport</keyword>
<feature type="compositionally biased region" description="Low complexity" evidence="6">
    <location>
        <begin position="203"/>
        <end position="219"/>
    </location>
</feature>
<keyword evidence="2" id="KW-0479">Metal-binding</keyword>
<evidence type="ECO:0000313" key="9">
    <source>
        <dbReference type="EMBL" id="PQP98594.1"/>
    </source>
</evidence>
<evidence type="ECO:0000256" key="5">
    <source>
        <dbReference type="ARBA" id="ARBA00023180"/>
    </source>
</evidence>
<dbReference type="InterPro" id="IPR028871">
    <property type="entry name" value="BlueCu_1_BS"/>
</dbReference>
<dbReference type="PRINTS" id="PR01217">
    <property type="entry name" value="PRICHEXTENSN"/>
</dbReference>
<feature type="region of interest" description="Disordered" evidence="6">
    <location>
        <begin position="127"/>
        <end position="231"/>
    </location>
</feature>
<dbReference type="FunFam" id="2.60.40.420:FF:000003">
    <property type="entry name" value="Blue copper"/>
    <property type="match status" value="1"/>
</dbReference>
<accession>A0A314XU36</accession>
<protein>
    <submittedName>
        <fullName evidence="9">Cucumber peeling cupredoxin-like</fullName>
    </submittedName>
</protein>
<dbReference type="Proteomes" id="UP000250321">
    <property type="component" value="Unassembled WGS sequence"/>
</dbReference>
<feature type="chain" id="PRO_5016341157" evidence="7">
    <location>
        <begin position="26"/>
        <end position="250"/>
    </location>
</feature>
<evidence type="ECO:0000256" key="7">
    <source>
        <dbReference type="SAM" id="SignalP"/>
    </source>
</evidence>
<dbReference type="InterPro" id="IPR003245">
    <property type="entry name" value="Phytocyanin_dom"/>
</dbReference>
<evidence type="ECO:0000256" key="2">
    <source>
        <dbReference type="ARBA" id="ARBA00022723"/>
    </source>
</evidence>
<dbReference type="SUPFAM" id="SSF49503">
    <property type="entry name" value="Cupredoxins"/>
    <property type="match status" value="1"/>
</dbReference>
<evidence type="ECO:0000256" key="3">
    <source>
        <dbReference type="ARBA" id="ARBA00022982"/>
    </source>
</evidence>